<accession>A0A8H6NUE4</accession>
<sequence>MPPLDCMPLGPLSKSPRPKRHAILAVQRSSVVEGRSIWARVDRLLTFWKNSAAAEAGRWTSRRLVRSMAPFEKRGAHKTTRYRPAPSPSLANRLSEAGGEGKVPERKVQLCRSGSVFSPIASFRPAASHASLGCEPNPLARPDRRPTTPNLDAALSPQLRLQTANLVIGGAVCDASHRRRSPNTPNARIGSVTLARGCPSGSLPVSLGRH</sequence>
<dbReference type="EMBL" id="WIGM01000061">
    <property type="protein sequence ID" value="KAF6842737.1"/>
    <property type="molecule type" value="Genomic_DNA"/>
</dbReference>
<gene>
    <name evidence="2" type="ORF">CMUS01_02798</name>
</gene>
<keyword evidence="3" id="KW-1185">Reference proteome</keyword>
<evidence type="ECO:0000256" key="1">
    <source>
        <dbReference type="SAM" id="MobiDB-lite"/>
    </source>
</evidence>
<evidence type="ECO:0000313" key="2">
    <source>
        <dbReference type="EMBL" id="KAF6842737.1"/>
    </source>
</evidence>
<feature type="region of interest" description="Disordered" evidence="1">
    <location>
        <begin position="75"/>
        <end position="101"/>
    </location>
</feature>
<comment type="caution">
    <text evidence="2">The sequence shown here is derived from an EMBL/GenBank/DDBJ whole genome shotgun (WGS) entry which is preliminary data.</text>
</comment>
<dbReference type="AlphaFoldDB" id="A0A8H6NUE4"/>
<dbReference type="Proteomes" id="UP000639643">
    <property type="component" value="Unassembled WGS sequence"/>
</dbReference>
<name>A0A8H6NUE4_9PEZI</name>
<proteinExistence type="predicted"/>
<feature type="region of interest" description="Disordered" evidence="1">
    <location>
        <begin position="129"/>
        <end position="150"/>
    </location>
</feature>
<reference evidence="2" key="1">
    <citation type="journal article" date="2020" name="Phytopathology">
        <title>Genome Sequence Resources of Colletotrichum truncatum, C. plurivorum, C. musicola, and C. sojae: Four Species Pathogenic to Soybean (Glycine max).</title>
        <authorList>
            <person name="Rogerio F."/>
            <person name="Boufleur T.R."/>
            <person name="Ciampi-Guillardi M."/>
            <person name="Sukno S.A."/>
            <person name="Thon M.R."/>
            <person name="Massola Junior N.S."/>
            <person name="Baroncelli R."/>
        </authorList>
    </citation>
    <scope>NUCLEOTIDE SEQUENCE</scope>
    <source>
        <strain evidence="2">LFN0074</strain>
    </source>
</reference>
<protein>
    <submittedName>
        <fullName evidence="2">Uncharacterized protein</fullName>
    </submittedName>
</protein>
<organism evidence="2 3">
    <name type="scientific">Colletotrichum musicola</name>
    <dbReference type="NCBI Taxonomy" id="2175873"/>
    <lineage>
        <taxon>Eukaryota</taxon>
        <taxon>Fungi</taxon>
        <taxon>Dikarya</taxon>
        <taxon>Ascomycota</taxon>
        <taxon>Pezizomycotina</taxon>
        <taxon>Sordariomycetes</taxon>
        <taxon>Hypocreomycetidae</taxon>
        <taxon>Glomerellales</taxon>
        <taxon>Glomerellaceae</taxon>
        <taxon>Colletotrichum</taxon>
        <taxon>Colletotrichum orchidearum species complex</taxon>
    </lineage>
</organism>
<evidence type="ECO:0000313" key="3">
    <source>
        <dbReference type="Proteomes" id="UP000639643"/>
    </source>
</evidence>